<dbReference type="Proteomes" id="UP001152797">
    <property type="component" value="Unassembled WGS sequence"/>
</dbReference>
<feature type="signal peptide" evidence="1">
    <location>
        <begin position="1"/>
        <end position="22"/>
    </location>
</feature>
<accession>A0A9P1C733</accession>
<gene>
    <name evidence="2" type="ORF">C1SCF055_LOCUS13661</name>
    <name evidence="3" type="ORF">C1SCF055_LOCUS28570</name>
</gene>
<evidence type="ECO:0000313" key="5">
    <source>
        <dbReference type="Proteomes" id="UP001152797"/>
    </source>
</evidence>
<comment type="caution">
    <text evidence="2">The sequence shown here is derived from an EMBL/GenBank/DDBJ whole genome shotgun (WGS) entry which is preliminary data.</text>
</comment>
<organism evidence="2">
    <name type="scientific">Cladocopium goreaui</name>
    <dbReference type="NCBI Taxonomy" id="2562237"/>
    <lineage>
        <taxon>Eukaryota</taxon>
        <taxon>Sar</taxon>
        <taxon>Alveolata</taxon>
        <taxon>Dinophyceae</taxon>
        <taxon>Suessiales</taxon>
        <taxon>Symbiodiniaceae</taxon>
        <taxon>Cladocopium</taxon>
    </lineage>
</organism>
<evidence type="ECO:0000313" key="4">
    <source>
        <dbReference type="EMBL" id="CAL1139670.1"/>
    </source>
</evidence>
<dbReference type="EMBL" id="CAMXCT010003133">
    <property type="protein sequence ID" value="CAI4002628.1"/>
    <property type="molecule type" value="Genomic_DNA"/>
</dbReference>
<name>A0A9P1C733_9DINO</name>
<dbReference type="EMBL" id="CAMXCT020001068">
    <property type="protein sequence ID" value="CAL1139670.1"/>
    <property type="molecule type" value="Genomic_DNA"/>
</dbReference>
<dbReference type="EMBL" id="CAMXCT010001068">
    <property type="protein sequence ID" value="CAI3986295.1"/>
    <property type="molecule type" value="Genomic_DNA"/>
</dbReference>
<dbReference type="AlphaFoldDB" id="A0A9P1C733"/>
<dbReference type="EMBL" id="CAMXCT030003133">
    <property type="protein sequence ID" value="CAL4789940.1"/>
    <property type="molecule type" value="Genomic_DNA"/>
</dbReference>
<reference evidence="4" key="2">
    <citation type="submission" date="2024-04" db="EMBL/GenBank/DDBJ databases">
        <authorList>
            <person name="Chen Y."/>
            <person name="Shah S."/>
            <person name="Dougan E. K."/>
            <person name="Thang M."/>
            <person name="Chan C."/>
        </authorList>
    </citation>
    <scope>NUCLEOTIDE SEQUENCE [LARGE SCALE GENOMIC DNA]</scope>
</reference>
<keyword evidence="1" id="KW-0732">Signal</keyword>
<protein>
    <submittedName>
        <fullName evidence="2">Uncharacterized protein</fullName>
    </submittedName>
</protein>
<sequence>MAIKPWLCFAAVLCPLPWSFSAISQADRGARIHGHFPDVDVLCVDWRTRPLAAQIPVPWLARKVHNWSARKIVAKKKDLPSSRDFYKSSIHLTLSQKGFLEYRWVIQKCVPGAAHVAIKQPKLRLLRILLRLFMRDSAHTQLECGFQSAGRLKVSSKLPKNPGELRRSLQVYAPYSSFQVILQKWEQQNHPEKDFRKANEFARECLLWCAEQPQRL</sequence>
<evidence type="ECO:0000256" key="1">
    <source>
        <dbReference type="SAM" id="SignalP"/>
    </source>
</evidence>
<keyword evidence="5" id="KW-1185">Reference proteome</keyword>
<dbReference type="EMBL" id="CAMXCT030001068">
    <property type="protein sequence ID" value="CAL4773607.1"/>
    <property type="molecule type" value="Genomic_DNA"/>
</dbReference>
<reference evidence="2" key="1">
    <citation type="submission" date="2022-10" db="EMBL/GenBank/DDBJ databases">
        <authorList>
            <person name="Chen Y."/>
            <person name="Dougan E. K."/>
            <person name="Chan C."/>
            <person name="Rhodes N."/>
            <person name="Thang M."/>
        </authorList>
    </citation>
    <scope>NUCLEOTIDE SEQUENCE</scope>
</reference>
<proteinExistence type="predicted"/>
<dbReference type="EMBL" id="CAMXCT020003133">
    <property type="protein sequence ID" value="CAL1156003.1"/>
    <property type="molecule type" value="Genomic_DNA"/>
</dbReference>
<evidence type="ECO:0000313" key="3">
    <source>
        <dbReference type="EMBL" id="CAI4002628.1"/>
    </source>
</evidence>
<evidence type="ECO:0000313" key="2">
    <source>
        <dbReference type="EMBL" id="CAI3986295.1"/>
    </source>
</evidence>
<feature type="chain" id="PRO_5043270176" evidence="1">
    <location>
        <begin position="23"/>
        <end position="216"/>
    </location>
</feature>